<keyword evidence="6" id="KW-1185">Reference proteome</keyword>
<dbReference type="InterPro" id="IPR036291">
    <property type="entry name" value="NAD(P)-bd_dom_sf"/>
</dbReference>
<name>A0A1H6T2G4_9DEIO</name>
<comment type="similarity">
    <text evidence="1 3">Belongs to the short-chain dehydrogenases/reductases (SDR) family.</text>
</comment>
<dbReference type="PANTHER" id="PTHR24320">
    <property type="entry name" value="RETINOL DEHYDROGENASE"/>
    <property type="match status" value="1"/>
</dbReference>
<dbReference type="PANTHER" id="PTHR24320:SF148">
    <property type="entry name" value="NAD(P)-BINDING ROSSMANN-FOLD SUPERFAMILY PROTEIN"/>
    <property type="match status" value="1"/>
</dbReference>
<evidence type="ECO:0000313" key="6">
    <source>
        <dbReference type="Proteomes" id="UP000199223"/>
    </source>
</evidence>
<sequence>MGGPPGAYAAAMEYGSEQGSAGVQGKTVLITGATGGIGLETARALARQGARVVIVGRDPDKTARVAGEIGAAAHLLGDLSELRQVQRVAGEFRERHGKLDLLINNAGALYNRREETREGIERTWALNHLSPFLLTRELLPLLHASAERRGEPARVITVSSAAHAFGRLRFEDPEFRTGYSAWGAYAQSKLANVLFARELARRESGLLSGALHPGMVNTGFGKNGGGRMARAYHVLDRFSLSAEEGAQTTLFLASTSQPFTGKYFANSRPAPLAPQAEDDGAATRLWTLSERYVTDVLGERSPHPG</sequence>
<evidence type="ECO:0000256" key="2">
    <source>
        <dbReference type="ARBA" id="ARBA00023002"/>
    </source>
</evidence>
<dbReference type="CDD" id="cd05327">
    <property type="entry name" value="retinol-DH_like_SDR_c_like"/>
    <property type="match status" value="1"/>
</dbReference>
<dbReference type="Gene3D" id="3.40.50.720">
    <property type="entry name" value="NAD(P)-binding Rossmann-like Domain"/>
    <property type="match status" value="1"/>
</dbReference>
<dbReference type="InterPro" id="IPR057326">
    <property type="entry name" value="KR_dom"/>
</dbReference>
<organism evidence="5 6">
    <name type="scientific">Deinococcus reticulitermitis</name>
    <dbReference type="NCBI Taxonomy" id="856736"/>
    <lineage>
        <taxon>Bacteria</taxon>
        <taxon>Thermotogati</taxon>
        <taxon>Deinococcota</taxon>
        <taxon>Deinococci</taxon>
        <taxon>Deinococcales</taxon>
        <taxon>Deinococcaceae</taxon>
        <taxon>Deinococcus</taxon>
    </lineage>
</organism>
<evidence type="ECO:0000313" key="5">
    <source>
        <dbReference type="EMBL" id="SEI74248.1"/>
    </source>
</evidence>
<dbReference type="PRINTS" id="PR00081">
    <property type="entry name" value="GDHRDH"/>
</dbReference>
<dbReference type="Proteomes" id="UP000199223">
    <property type="component" value="Unassembled WGS sequence"/>
</dbReference>
<dbReference type="STRING" id="856736.SAMN04488058_101492"/>
<protein>
    <submittedName>
        <fullName evidence="5">NAD(P)-dependent dehydrogenase, short-chain alcohol dehydrogenase family</fullName>
    </submittedName>
</protein>
<reference evidence="6" key="1">
    <citation type="submission" date="2016-10" db="EMBL/GenBank/DDBJ databases">
        <authorList>
            <person name="Varghese N."/>
            <person name="Submissions S."/>
        </authorList>
    </citation>
    <scope>NUCLEOTIDE SEQUENCE [LARGE SCALE GENOMIC DNA]</scope>
    <source>
        <strain evidence="6">CGMCC 1.10218</strain>
    </source>
</reference>
<dbReference type="PRINTS" id="PR00080">
    <property type="entry name" value="SDRFAMILY"/>
</dbReference>
<dbReference type="SUPFAM" id="SSF51735">
    <property type="entry name" value="NAD(P)-binding Rossmann-fold domains"/>
    <property type="match status" value="1"/>
</dbReference>
<keyword evidence="2" id="KW-0560">Oxidoreductase</keyword>
<dbReference type="EMBL" id="FNZA01000001">
    <property type="protein sequence ID" value="SEI74248.1"/>
    <property type="molecule type" value="Genomic_DNA"/>
</dbReference>
<accession>A0A1H6T2G4</accession>
<dbReference type="SMART" id="SM00822">
    <property type="entry name" value="PKS_KR"/>
    <property type="match status" value="1"/>
</dbReference>
<evidence type="ECO:0000259" key="4">
    <source>
        <dbReference type="SMART" id="SM00822"/>
    </source>
</evidence>
<evidence type="ECO:0000256" key="1">
    <source>
        <dbReference type="ARBA" id="ARBA00006484"/>
    </source>
</evidence>
<feature type="domain" description="Ketoreductase" evidence="4">
    <location>
        <begin position="26"/>
        <end position="238"/>
    </location>
</feature>
<dbReference type="AlphaFoldDB" id="A0A1H6T2G4"/>
<dbReference type="InterPro" id="IPR002347">
    <property type="entry name" value="SDR_fam"/>
</dbReference>
<gene>
    <name evidence="5" type="ORF">SAMN04488058_101492</name>
</gene>
<proteinExistence type="inferred from homology"/>
<evidence type="ECO:0000256" key="3">
    <source>
        <dbReference type="RuleBase" id="RU000363"/>
    </source>
</evidence>
<dbReference type="Pfam" id="PF00106">
    <property type="entry name" value="adh_short"/>
    <property type="match status" value="1"/>
</dbReference>
<dbReference type="GO" id="GO:0016491">
    <property type="term" value="F:oxidoreductase activity"/>
    <property type="evidence" value="ECO:0007669"/>
    <property type="project" value="UniProtKB-KW"/>
</dbReference>